<evidence type="ECO:0000313" key="1">
    <source>
        <dbReference type="EMBL" id="PTQ57155.1"/>
    </source>
</evidence>
<dbReference type="Proteomes" id="UP000244338">
    <property type="component" value="Unassembled WGS sequence"/>
</dbReference>
<accession>A0A2R6Y3E4</accession>
<dbReference type="AlphaFoldDB" id="A0A2R6Y3E4"/>
<evidence type="ECO:0000313" key="2">
    <source>
        <dbReference type="Proteomes" id="UP000244338"/>
    </source>
</evidence>
<organism evidence="1 2">
    <name type="scientific">Candidatus Carbonibacillus altaicus</name>
    <dbReference type="NCBI Taxonomy" id="2163959"/>
    <lineage>
        <taxon>Bacteria</taxon>
        <taxon>Bacillati</taxon>
        <taxon>Bacillota</taxon>
        <taxon>Bacilli</taxon>
        <taxon>Bacillales</taxon>
        <taxon>Candidatus Carbonibacillus</taxon>
    </lineage>
</organism>
<protein>
    <submittedName>
        <fullName evidence="1">Uncharacterized protein</fullName>
    </submittedName>
</protein>
<gene>
    <name evidence="1" type="ORF">BSOLF_2187</name>
</gene>
<reference evidence="2" key="1">
    <citation type="journal article" date="2018" name="Sci. Rep.">
        <title>Lignite coal burning seam in the remote Altai Mountains harbors a hydrogen-driven thermophilic microbial community.</title>
        <authorList>
            <person name="Kadnikov V.V."/>
            <person name="Mardanov A.V."/>
            <person name="Ivasenko D.A."/>
            <person name="Antsiferov D.V."/>
            <person name="Beletsky A.V."/>
            <person name="Karnachuk O.V."/>
            <person name="Ravin N.V."/>
        </authorList>
    </citation>
    <scope>NUCLEOTIDE SEQUENCE [LARGE SCALE GENOMIC DNA]</scope>
</reference>
<proteinExistence type="predicted"/>
<sequence length="39" mass="4322">MPALTMKPPCNTHILNRSSIAALKNKKRDDSISPFLTNP</sequence>
<dbReference type="EMBL" id="PEBX01000012">
    <property type="protein sequence ID" value="PTQ57155.1"/>
    <property type="molecule type" value="Genomic_DNA"/>
</dbReference>
<name>A0A2R6Y3E4_9BACL</name>
<comment type="caution">
    <text evidence="1">The sequence shown here is derived from an EMBL/GenBank/DDBJ whole genome shotgun (WGS) entry which is preliminary data.</text>
</comment>